<dbReference type="OrthoDB" id="2435441at2759"/>
<organism evidence="1 2">
    <name type="scientific">Gigaspora rosea</name>
    <dbReference type="NCBI Taxonomy" id="44941"/>
    <lineage>
        <taxon>Eukaryota</taxon>
        <taxon>Fungi</taxon>
        <taxon>Fungi incertae sedis</taxon>
        <taxon>Mucoromycota</taxon>
        <taxon>Glomeromycotina</taxon>
        <taxon>Glomeromycetes</taxon>
        <taxon>Diversisporales</taxon>
        <taxon>Gigasporaceae</taxon>
        <taxon>Gigaspora</taxon>
    </lineage>
</organism>
<dbReference type="AlphaFoldDB" id="A0A397TV55"/>
<reference evidence="1 2" key="1">
    <citation type="submission" date="2018-06" db="EMBL/GenBank/DDBJ databases">
        <title>Comparative genomics reveals the genomic features of Rhizophagus irregularis, R. cerebriforme, R. diaphanum and Gigaspora rosea, and their symbiotic lifestyle signature.</title>
        <authorList>
            <person name="Morin E."/>
            <person name="San Clemente H."/>
            <person name="Chen E.C.H."/>
            <person name="De La Providencia I."/>
            <person name="Hainaut M."/>
            <person name="Kuo A."/>
            <person name="Kohler A."/>
            <person name="Murat C."/>
            <person name="Tang N."/>
            <person name="Roy S."/>
            <person name="Loubradou J."/>
            <person name="Henrissat B."/>
            <person name="Grigoriev I.V."/>
            <person name="Corradi N."/>
            <person name="Roux C."/>
            <person name="Martin F.M."/>
        </authorList>
    </citation>
    <scope>NUCLEOTIDE SEQUENCE [LARGE SCALE GENOMIC DNA]</scope>
    <source>
        <strain evidence="1 2">DAOM 194757</strain>
    </source>
</reference>
<protein>
    <submittedName>
        <fullName evidence="1">Uncharacterized protein</fullName>
    </submittedName>
</protein>
<gene>
    <name evidence="1" type="ORF">C2G38_2230022</name>
</gene>
<comment type="caution">
    <text evidence="1">The sequence shown here is derived from an EMBL/GenBank/DDBJ whole genome shotgun (WGS) entry which is preliminary data.</text>
</comment>
<dbReference type="EMBL" id="QKWP01002987">
    <property type="protein sequence ID" value="RIB01694.1"/>
    <property type="molecule type" value="Genomic_DNA"/>
</dbReference>
<accession>A0A397TV55</accession>
<evidence type="ECO:0000313" key="2">
    <source>
        <dbReference type="Proteomes" id="UP000266673"/>
    </source>
</evidence>
<proteinExistence type="predicted"/>
<keyword evidence="2" id="KW-1185">Reference proteome</keyword>
<dbReference type="Proteomes" id="UP000266673">
    <property type="component" value="Unassembled WGS sequence"/>
</dbReference>
<evidence type="ECO:0000313" key="1">
    <source>
        <dbReference type="EMBL" id="RIB01694.1"/>
    </source>
</evidence>
<sequence>MDCQDFTMATQIYKENNKVNASFVSDMSLDNADNNDDTCEIASVEKTKPRIFRFQAPSQKDINHMMDYSKVDPESNIFDKNRFSHLYTTIDKKIKSVQDMNPRQTSKSDSLTRDEIVQILNHVNLLENTPTAITYRVLQVIIPREKNHAGGLKNLNNSGRISKKAFGFIIPHSGAILMKE</sequence>
<name>A0A397TV55_9GLOM</name>